<organism evidence="2 3">
    <name type="scientific">Streptomyces hygroscopicus</name>
    <dbReference type="NCBI Taxonomy" id="1912"/>
    <lineage>
        <taxon>Bacteria</taxon>
        <taxon>Bacillati</taxon>
        <taxon>Actinomycetota</taxon>
        <taxon>Actinomycetes</taxon>
        <taxon>Kitasatosporales</taxon>
        <taxon>Streptomycetaceae</taxon>
        <taxon>Streptomyces</taxon>
        <taxon>Streptomyces violaceusniger group</taxon>
    </lineage>
</organism>
<accession>A0ABQ3TZ52</accession>
<name>A0ABQ3TZ52_STRHY</name>
<keyword evidence="1" id="KW-0233">DNA recombination</keyword>
<comment type="caution">
    <text evidence="2">The sequence shown here is derived from an EMBL/GenBank/DDBJ whole genome shotgun (WGS) entry which is preliminary data.</text>
</comment>
<keyword evidence="3" id="KW-1185">Reference proteome</keyword>
<dbReference type="InterPro" id="IPR013762">
    <property type="entry name" value="Integrase-like_cat_sf"/>
</dbReference>
<dbReference type="EMBL" id="BNEK01000003">
    <property type="protein sequence ID" value="GHJ28588.1"/>
    <property type="molecule type" value="Genomic_DNA"/>
</dbReference>
<evidence type="ECO:0000313" key="3">
    <source>
        <dbReference type="Proteomes" id="UP001054854"/>
    </source>
</evidence>
<gene>
    <name evidence="2" type="ORF">TPA0910_30210</name>
</gene>
<dbReference type="Proteomes" id="UP001054854">
    <property type="component" value="Unassembled WGS sequence"/>
</dbReference>
<evidence type="ECO:0000256" key="1">
    <source>
        <dbReference type="ARBA" id="ARBA00023172"/>
    </source>
</evidence>
<dbReference type="InterPro" id="IPR011010">
    <property type="entry name" value="DNA_brk_join_enz"/>
</dbReference>
<evidence type="ECO:0000313" key="2">
    <source>
        <dbReference type="EMBL" id="GHJ28588.1"/>
    </source>
</evidence>
<proteinExistence type="predicted"/>
<protein>
    <submittedName>
        <fullName evidence="2">Uncharacterized protein</fullName>
    </submittedName>
</protein>
<dbReference type="Gene3D" id="1.10.443.10">
    <property type="entry name" value="Intergrase catalytic core"/>
    <property type="match status" value="1"/>
</dbReference>
<reference evidence="2" key="1">
    <citation type="submission" date="2024-05" db="EMBL/GenBank/DDBJ databases">
        <title>Whole genome shotgun sequence of Streptomyces hygroscopicus NBRC 113678.</title>
        <authorList>
            <person name="Komaki H."/>
            <person name="Tamura T."/>
        </authorList>
    </citation>
    <scope>NUCLEOTIDE SEQUENCE</scope>
    <source>
        <strain evidence="2">N11-34</strain>
    </source>
</reference>
<sequence length="148" mass="15932">MDTTSLLVTDLEVDTALADLAVPAAVRAVWQLLWESEVTVDEVLALDVPDAELDDHLVVRQAKEAGVFEVRITPSAAGVLRELIGARTDGPLFQMDGRRLSKAKVASAFRTATGGRSVHALRFTRQAKERGSIRLGSVAADAHEEKTA</sequence>
<dbReference type="RefSeq" id="WP_236257154.1">
    <property type="nucleotide sequence ID" value="NZ_BNEK01000003.1"/>
</dbReference>
<dbReference type="SUPFAM" id="SSF56349">
    <property type="entry name" value="DNA breaking-rejoining enzymes"/>
    <property type="match status" value="1"/>
</dbReference>